<protein>
    <submittedName>
        <fullName evidence="1">Uncharacterized protein</fullName>
    </submittedName>
</protein>
<gene>
    <name evidence="1" type="ORF">PDJAM_G00080270</name>
</gene>
<keyword evidence="2" id="KW-1185">Reference proteome</keyword>
<evidence type="ECO:0000313" key="2">
    <source>
        <dbReference type="Proteomes" id="UP000830395"/>
    </source>
</evidence>
<dbReference type="Proteomes" id="UP000830395">
    <property type="component" value="Chromosome 17"/>
</dbReference>
<organism evidence="1 2">
    <name type="scientific">Pangasius djambal</name>
    <dbReference type="NCBI Taxonomy" id="1691987"/>
    <lineage>
        <taxon>Eukaryota</taxon>
        <taxon>Metazoa</taxon>
        <taxon>Chordata</taxon>
        <taxon>Craniata</taxon>
        <taxon>Vertebrata</taxon>
        <taxon>Euteleostomi</taxon>
        <taxon>Actinopterygii</taxon>
        <taxon>Neopterygii</taxon>
        <taxon>Teleostei</taxon>
        <taxon>Ostariophysi</taxon>
        <taxon>Siluriformes</taxon>
        <taxon>Pangasiidae</taxon>
        <taxon>Pangasius</taxon>
    </lineage>
</organism>
<accession>A0ACC5Z307</accession>
<name>A0ACC5Z307_9TELE</name>
<proteinExistence type="predicted"/>
<reference evidence="1" key="1">
    <citation type="submission" date="2020-02" db="EMBL/GenBank/DDBJ databases">
        <title>Genome sequencing of the panga catfish, Pangasius djambal.</title>
        <authorList>
            <person name="Wen M."/>
            <person name="Zahm M."/>
            <person name="Roques C."/>
            <person name="Cabau C."/>
            <person name="Klopp C."/>
            <person name="Donnadieu C."/>
            <person name="Jouanno E."/>
            <person name="Avarre J.-C."/>
            <person name="Campet M."/>
            <person name="Ha T."/>
            <person name="Dugue R."/>
            <person name="Lampietro C."/>
            <person name="Louis A."/>
            <person name="Herpin A."/>
            <person name="Echchiki A."/>
            <person name="Berthelot C."/>
            <person name="Parey E."/>
            <person name="Roest-Crollius H."/>
            <person name="Braasch I."/>
            <person name="Postlethwait J.H."/>
            <person name="Bobe J."/>
            <person name="Montfort J."/>
            <person name="Bouchez O."/>
            <person name="Begum T."/>
            <person name="Schartl M."/>
            <person name="Gustiano R."/>
            <person name="Guiguen Y."/>
        </authorList>
    </citation>
    <scope>NUCLEOTIDE SEQUENCE</scope>
    <source>
        <strain evidence="1">Pdj_M5554</strain>
    </source>
</reference>
<comment type="caution">
    <text evidence="1">The sequence shown here is derived from an EMBL/GenBank/DDBJ whole genome shotgun (WGS) entry which is preliminary data.</text>
</comment>
<sequence length="84" mass="9474">MARFGIEPFPRQTEGSLEDSACCRAEATFSYTIYKAVFSFFEAALGTSRWWKQDKNKILTRSPILCSARAAAPADRQSCFLLQN</sequence>
<evidence type="ECO:0000313" key="1">
    <source>
        <dbReference type="EMBL" id="MCJ8742274.1"/>
    </source>
</evidence>
<dbReference type="EMBL" id="CM040991">
    <property type="protein sequence ID" value="MCJ8742274.1"/>
    <property type="molecule type" value="Genomic_DNA"/>
</dbReference>